<dbReference type="Proteomes" id="UP000054549">
    <property type="component" value="Unassembled WGS sequence"/>
</dbReference>
<organism evidence="2 3">
    <name type="scientific">Amanita muscaria (strain Koide BX008)</name>
    <dbReference type="NCBI Taxonomy" id="946122"/>
    <lineage>
        <taxon>Eukaryota</taxon>
        <taxon>Fungi</taxon>
        <taxon>Dikarya</taxon>
        <taxon>Basidiomycota</taxon>
        <taxon>Agaricomycotina</taxon>
        <taxon>Agaricomycetes</taxon>
        <taxon>Agaricomycetidae</taxon>
        <taxon>Agaricales</taxon>
        <taxon>Pluteineae</taxon>
        <taxon>Amanitaceae</taxon>
        <taxon>Amanita</taxon>
    </lineage>
</organism>
<dbReference type="PANTHER" id="PTHR12459:SF6">
    <property type="entry name" value="GB|AAD46013.1"/>
    <property type="match status" value="1"/>
</dbReference>
<evidence type="ECO:0000256" key="1">
    <source>
        <dbReference type="SAM" id="Phobius"/>
    </source>
</evidence>
<keyword evidence="1" id="KW-0812">Transmembrane</keyword>
<dbReference type="PANTHER" id="PTHR12459">
    <property type="entry name" value="TRANSMEMBRANE PROTEIN 135-RELATED"/>
    <property type="match status" value="1"/>
</dbReference>
<dbReference type="OrthoDB" id="291792at2759"/>
<dbReference type="AlphaFoldDB" id="A0A0C2ST88"/>
<dbReference type="InParanoid" id="A0A0C2ST88"/>
<keyword evidence="1" id="KW-1133">Transmembrane helix</keyword>
<dbReference type="InterPro" id="IPR026749">
    <property type="entry name" value="Tmem135"/>
</dbReference>
<feature type="transmembrane region" description="Helical" evidence="1">
    <location>
        <begin position="206"/>
        <end position="222"/>
    </location>
</feature>
<feature type="transmembrane region" description="Helical" evidence="1">
    <location>
        <begin position="472"/>
        <end position="495"/>
    </location>
</feature>
<feature type="transmembrane region" description="Helical" evidence="1">
    <location>
        <begin position="255"/>
        <end position="275"/>
    </location>
</feature>
<name>A0A0C2ST88_AMAMK</name>
<dbReference type="HOGENOM" id="CLU_016206_1_0_1"/>
<accession>A0A0C2ST88</accession>
<keyword evidence="3" id="KW-1185">Reference proteome</keyword>
<evidence type="ECO:0000313" key="3">
    <source>
        <dbReference type="Proteomes" id="UP000054549"/>
    </source>
</evidence>
<sequence length="571" mass="64179">MPNTAPTSGQSTPRFERGDLLGITMTPRRALASFENLVALANYQERLRGARKIVWRDRGEPEAELHDLKACLEHAAKGGFRSATLAFNIRACVNLGLALLRINREPRERRFALIRHALFGEDTWRFAAMLGTFTGLYKFLINALPILFPSINPRIEDFTKGEVVADGPTLESPMKTMEVKLSQRKARLSLSTHAQLLFLRKKTRRWHAALAGAIAGGLAIVLEKRSRRGTIAQQLFVRGLQGSYNSFTTKHNIHVPYGDVLVFSLACGQIMYAFLLRPDALSRSYRSWIGEAAKVPPECLRMNLGLSREGTFDVQDLDRICSKSDITYANLTSLQNLRELFFPSSSSSPPIDSSVYLPRYCPCPAVHPPLTSCTSVPLDRFFAVFKWMLPIYSVLHFAPAILFKWQGFRQDPRKVLARAGFGSMRSSAFLGVFVVIYQSLFCYKHYLHRILTELKQSPSAGFNPLAKIPQHIIDLLVSRASFWVLGYAAGLSLFVEEQRRRGELAMYVLPKGLESMWISARGKGLVLKTGKWGETLLATIGMSMVMSTYQNDPQHLSGLVRRILYQFIGPN</sequence>
<proteinExistence type="predicted"/>
<gene>
    <name evidence="2" type="ORF">M378DRAFT_75035</name>
</gene>
<feature type="transmembrane region" description="Helical" evidence="1">
    <location>
        <begin position="415"/>
        <end position="437"/>
    </location>
</feature>
<feature type="transmembrane region" description="Helical" evidence="1">
    <location>
        <begin position="384"/>
        <end position="403"/>
    </location>
</feature>
<keyword evidence="1" id="KW-0472">Membrane</keyword>
<evidence type="ECO:0000313" key="2">
    <source>
        <dbReference type="EMBL" id="KIL66570.1"/>
    </source>
</evidence>
<dbReference type="EMBL" id="KN818235">
    <property type="protein sequence ID" value="KIL66570.1"/>
    <property type="molecule type" value="Genomic_DNA"/>
</dbReference>
<protein>
    <recommendedName>
        <fullName evidence="4">Transmembrane protein 135 N-terminal domain-containing protein</fullName>
    </recommendedName>
</protein>
<evidence type="ECO:0008006" key="4">
    <source>
        <dbReference type="Google" id="ProtNLM"/>
    </source>
</evidence>
<dbReference type="STRING" id="946122.A0A0C2ST88"/>
<reference evidence="2 3" key="1">
    <citation type="submission" date="2014-04" db="EMBL/GenBank/DDBJ databases">
        <title>Evolutionary Origins and Diversification of the Mycorrhizal Mutualists.</title>
        <authorList>
            <consortium name="DOE Joint Genome Institute"/>
            <consortium name="Mycorrhizal Genomics Consortium"/>
            <person name="Kohler A."/>
            <person name="Kuo A."/>
            <person name="Nagy L.G."/>
            <person name="Floudas D."/>
            <person name="Copeland A."/>
            <person name="Barry K.W."/>
            <person name="Cichocki N."/>
            <person name="Veneault-Fourrey C."/>
            <person name="LaButti K."/>
            <person name="Lindquist E.A."/>
            <person name="Lipzen A."/>
            <person name="Lundell T."/>
            <person name="Morin E."/>
            <person name="Murat C."/>
            <person name="Riley R."/>
            <person name="Ohm R."/>
            <person name="Sun H."/>
            <person name="Tunlid A."/>
            <person name="Henrissat B."/>
            <person name="Grigoriev I.V."/>
            <person name="Hibbett D.S."/>
            <person name="Martin F."/>
        </authorList>
    </citation>
    <scope>NUCLEOTIDE SEQUENCE [LARGE SCALE GENOMIC DNA]</scope>
    <source>
        <strain evidence="2 3">Koide BX008</strain>
    </source>
</reference>